<comment type="caution">
    <text evidence="13">The sequence shown here is derived from an EMBL/GenBank/DDBJ whole genome shotgun (WGS) entry which is preliminary data.</text>
</comment>
<name>A0A8S1HGL9_9PELO</name>
<dbReference type="PROSITE" id="PS00106">
    <property type="entry name" value="GALACTOKINASE"/>
    <property type="match status" value="1"/>
</dbReference>
<dbReference type="InterPro" id="IPR006203">
    <property type="entry name" value="GHMP_knse_ATP-bd_CS"/>
</dbReference>
<feature type="domain" description="GHMP kinase N-terminal" evidence="10">
    <location>
        <begin position="141"/>
        <end position="212"/>
    </location>
</feature>
<sequence>MLSDETGRLDIAPRLPPPERDDTREVAQTKLSLIREAFEIYKEQFDKDVEPTMIRAGIAPGRVNLIGEHVDYCDGIVLPMAVPFYVVVLGVYVDEDCGETQIYSSYKKEKARITAPYKDARNVAFWASYIHGVMTLASCRKCFNIVVHSNLPPGSGMSSSAALELATYKFLANFDSDVEARKPLDIALLCREAEHRFAHVPCGIMDQFVVTLAYNGCALRIDCRSLQYELIPALFMDSAIFLVTNSGVKHELGNGEYAKRREVVDKALKTCDALSWRDVNDEKMDQIRATGNETMVQYSEHVIDEIKRTETATIALLDNNVKYFGELMTESHISLRDKYQVSCEELDQLVDIALKQEGVFGSRMFGGGFGGCTITLVKPSFVQPLKKAILEKYTGGAPTFFVCEPVSGAKKINDISFIFPKKNLF</sequence>
<evidence type="ECO:0008006" key="15">
    <source>
        <dbReference type="Google" id="ProtNLM"/>
    </source>
</evidence>
<evidence type="ECO:0000256" key="5">
    <source>
        <dbReference type="ARBA" id="ARBA00022777"/>
    </source>
</evidence>
<evidence type="ECO:0000256" key="2">
    <source>
        <dbReference type="ARBA" id="ARBA00022679"/>
    </source>
</evidence>
<comment type="similarity">
    <text evidence="1">Belongs to the GHMP kinase family. GalK subfamily.</text>
</comment>
<dbReference type="SUPFAM" id="SSF55060">
    <property type="entry name" value="GHMP Kinase, C-terminal domain"/>
    <property type="match status" value="1"/>
</dbReference>
<dbReference type="PRINTS" id="PR00473">
    <property type="entry name" value="GALCTOKINASE"/>
</dbReference>
<accession>A0A8S1HGL9</accession>
<dbReference type="PANTHER" id="PTHR10457">
    <property type="entry name" value="MEVALONATE KINASE/GALACTOKINASE"/>
    <property type="match status" value="1"/>
</dbReference>
<proteinExistence type="inferred from homology"/>
<dbReference type="PIRSF" id="PIRSF000530">
    <property type="entry name" value="Galactokinase"/>
    <property type="match status" value="1"/>
</dbReference>
<evidence type="ECO:0000259" key="12">
    <source>
        <dbReference type="Pfam" id="PF10509"/>
    </source>
</evidence>
<evidence type="ECO:0000256" key="9">
    <source>
        <dbReference type="SAM" id="MobiDB-lite"/>
    </source>
</evidence>
<dbReference type="InterPro" id="IPR014721">
    <property type="entry name" value="Ribsml_uS5_D2-typ_fold_subgr"/>
</dbReference>
<organism evidence="13 14">
    <name type="scientific">Caenorhabditis auriculariae</name>
    <dbReference type="NCBI Taxonomy" id="2777116"/>
    <lineage>
        <taxon>Eukaryota</taxon>
        <taxon>Metazoa</taxon>
        <taxon>Ecdysozoa</taxon>
        <taxon>Nematoda</taxon>
        <taxon>Chromadorea</taxon>
        <taxon>Rhabditida</taxon>
        <taxon>Rhabditina</taxon>
        <taxon>Rhabditomorpha</taxon>
        <taxon>Rhabditoidea</taxon>
        <taxon>Rhabditidae</taxon>
        <taxon>Peloderinae</taxon>
        <taxon>Caenorhabditis</taxon>
    </lineage>
</organism>
<evidence type="ECO:0000256" key="1">
    <source>
        <dbReference type="ARBA" id="ARBA00006566"/>
    </source>
</evidence>
<evidence type="ECO:0000256" key="8">
    <source>
        <dbReference type="ARBA" id="ARBA00023277"/>
    </source>
</evidence>
<evidence type="ECO:0000259" key="11">
    <source>
        <dbReference type="Pfam" id="PF08544"/>
    </source>
</evidence>
<evidence type="ECO:0000256" key="7">
    <source>
        <dbReference type="ARBA" id="ARBA00022842"/>
    </source>
</evidence>
<evidence type="ECO:0000313" key="14">
    <source>
        <dbReference type="Proteomes" id="UP000835052"/>
    </source>
</evidence>
<keyword evidence="2" id="KW-0808">Transferase</keyword>
<dbReference type="GO" id="GO:0005524">
    <property type="term" value="F:ATP binding"/>
    <property type="evidence" value="ECO:0007669"/>
    <property type="project" value="UniProtKB-KW"/>
</dbReference>
<evidence type="ECO:0000259" key="10">
    <source>
        <dbReference type="Pfam" id="PF00288"/>
    </source>
</evidence>
<keyword evidence="14" id="KW-1185">Reference proteome</keyword>
<dbReference type="GO" id="GO:0005829">
    <property type="term" value="C:cytosol"/>
    <property type="evidence" value="ECO:0007669"/>
    <property type="project" value="TreeGrafter"/>
</dbReference>
<keyword evidence="3" id="KW-0479">Metal-binding</keyword>
<dbReference type="InterPro" id="IPR000705">
    <property type="entry name" value="Galactokinase"/>
</dbReference>
<dbReference type="InterPro" id="IPR013750">
    <property type="entry name" value="GHMP_kinase_C_dom"/>
</dbReference>
<feature type="domain" description="Galactokinase N-terminal" evidence="12">
    <location>
        <begin position="41"/>
        <end position="89"/>
    </location>
</feature>
<dbReference type="PANTHER" id="PTHR10457:SF7">
    <property type="entry name" value="GALACTOKINASE-RELATED"/>
    <property type="match status" value="1"/>
</dbReference>
<keyword evidence="8" id="KW-0119">Carbohydrate metabolism</keyword>
<dbReference type="GO" id="GO:0004335">
    <property type="term" value="F:galactokinase activity"/>
    <property type="evidence" value="ECO:0007669"/>
    <property type="project" value="InterPro"/>
</dbReference>
<dbReference type="NCBIfam" id="TIGR00131">
    <property type="entry name" value="gal_kin"/>
    <property type="match status" value="1"/>
</dbReference>
<dbReference type="FunFam" id="3.30.70.890:FF:000001">
    <property type="entry name" value="Galactokinase"/>
    <property type="match status" value="1"/>
</dbReference>
<evidence type="ECO:0000256" key="6">
    <source>
        <dbReference type="ARBA" id="ARBA00022840"/>
    </source>
</evidence>
<dbReference type="Proteomes" id="UP000835052">
    <property type="component" value="Unassembled WGS sequence"/>
</dbReference>
<dbReference type="Pfam" id="PF10509">
    <property type="entry name" value="GalKase_gal_bdg"/>
    <property type="match status" value="1"/>
</dbReference>
<dbReference type="Pfam" id="PF00288">
    <property type="entry name" value="GHMP_kinases_N"/>
    <property type="match status" value="1"/>
</dbReference>
<protein>
    <recommendedName>
        <fullName evidence="15">Galactokinase</fullName>
    </recommendedName>
</protein>
<dbReference type="AlphaFoldDB" id="A0A8S1HGL9"/>
<evidence type="ECO:0000313" key="13">
    <source>
        <dbReference type="EMBL" id="CAD6194317.1"/>
    </source>
</evidence>
<dbReference type="GO" id="GO:0046872">
    <property type="term" value="F:metal ion binding"/>
    <property type="evidence" value="ECO:0007669"/>
    <property type="project" value="UniProtKB-KW"/>
</dbReference>
<feature type="domain" description="GHMP kinase C-terminal" evidence="11">
    <location>
        <begin position="315"/>
        <end position="379"/>
    </location>
</feature>
<dbReference type="EMBL" id="CAJGYM010000043">
    <property type="protein sequence ID" value="CAD6194317.1"/>
    <property type="molecule type" value="Genomic_DNA"/>
</dbReference>
<dbReference type="InterPro" id="IPR006206">
    <property type="entry name" value="Mevalonate/galactokinase"/>
</dbReference>
<dbReference type="InterPro" id="IPR019741">
    <property type="entry name" value="Galactokinase_CS"/>
</dbReference>
<keyword evidence="4" id="KW-0547">Nucleotide-binding</keyword>
<keyword evidence="5" id="KW-0418">Kinase</keyword>
<dbReference type="InterPro" id="IPR019539">
    <property type="entry name" value="GalKase_N"/>
</dbReference>
<gene>
    <name evidence="13" type="ORF">CAUJ_LOCUS10236</name>
</gene>
<dbReference type="PRINTS" id="PR00959">
    <property type="entry name" value="MEVGALKINASE"/>
</dbReference>
<keyword evidence="7" id="KW-0460">Magnesium</keyword>
<feature type="region of interest" description="Disordered" evidence="9">
    <location>
        <begin position="1"/>
        <end position="25"/>
    </location>
</feature>
<dbReference type="Gene3D" id="3.30.230.10">
    <property type="match status" value="1"/>
</dbReference>
<reference evidence="13" key="1">
    <citation type="submission" date="2020-10" db="EMBL/GenBank/DDBJ databases">
        <authorList>
            <person name="Kikuchi T."/>
        </authorList>
    </citation>
    <scope>NUCLEOTIDE SEQUENCE</scope>
    <source>
        <strain evidence="13">NKZ352</strain>
    </source>
</reference>
<dbReference type="PROSITE" id="PS00627">
    <property type="entry name" value="GHMP_KINASES_ATP"/>
    <property type="match status" value="1"/>
</dbReference>
<dbReference type="InterPro" id="IPR006204">
    <property type="entry name" value="GHMP_kinase_N_dom"/>
</dbReference>
<dbReference type="InterPro" id="IPR036554">
    <property type="entry name" value="GHMP_kinase_C_sf"/>
</dbReference>
<dbReference type="InterPro" id="IPR020568">
    <property type="entry name" value="Ribosomal_Su5_D2-typ_SF"/>
</dbReference>
<dbReference type="Pfam" id="PF08544">
    <property type="entry name" value="GHMP_kinases_C"/>
    <property type="match status" value="1"/>
</dbReference>
<dbReference type="Gene3D" id="3.30.70.890">
    <property type="entry name" value="GHMP kinase, C-terminal domain"/>
    <property type="match status" value="1"/>
</dbReference>
<keyword evidence="6" id="KW-0067">ATP-binding</keyword>
<dbReference type="OrthoDB" id="275179at2759"/>
<evidence type="ECO:0000256" key="3">
    <source>
        <dbReference type="ARBA" id="ARBA00022723"/>
    </source>
</evidence>
<evidence type="ECO:0000256" key="4">
    <source>
        <dbReference type="ARBA" id="ARBA00022741"/>
    </source>
</evidence>
<dbReference type="SUPFAM" id="SSF54211">
    <property type="entry name" value="Ribosomal protein S5 domain 2-like"/>
    <property type="match status" value="1"/>
</dbReference>
<dbReference type="GO" id="GO:0006012">
    <property type="term" value="P:galactose metabolic process"/>
    <property type="evidence" value="ECO:0007669"/>
    <property type="project" value="InterPro"/>
</dbReference>